<keyword evidence="2" id="KW-0378">Hydrolase</keyword>
<accession>A0A2H6KBJ5</accession>
<evidence type="ECO:0000256" key="3">
    <source>
        <dbReference type="PIRSR" id="PIRSR623088-1"/>
    </source>
</evidence>
<feature type="binding site" evidence="4">
    <location>
        <position position="249"/>
    </location>
    <ligand>
        <name>AMP</name>
        <dbReference type="ChEBI" id="CHEBI:456215"/>
    </ligand>
</feature>
<dbReference type="GO" id="GO:0004114">
    <property type="term" value="F:3',5'-cyclic-nucleotide phosphodiesterase activity"/>
    <property type="evidence" value="ECO:0007669"/>
    <property type="project" value="InterPro"/>
</dbReference>
<feature type="binding site" evidence="5">
    <location>
        <position position="249"/>
    </location>
    <ligand>
        <name>Zn(2+)</name>
        <dbReference type="ChEBI" id="CHEBI:29105"/>
        <label>2</label>
    </ligand>
</feature>
<feature type="binding site" evidence="4">
    <location>
        <position position="372"/>
    </location>
    <ligand>
        <name>AMP</name>
        <dbReference type="ChEBI" id="CHEBI:456215"/>
    </ligand>
</feature>
<dbReference type="GO" id="GO:0007165">
    <property type="term" value="P:signal transduction"/>
    <property type="evidence" value="ECO:0007669"/>
    <property type="project" value="InterPro"/>
</dbReference>
<dbReference type="SUPFAM" id="SSF109604">
    <property type="entry name" value="HD-domain/PDEase-like"/>
    <property type="match status" value="1"/>
</dbReference>
<dbReference type="RefSeq" id="XP_028866600.1">
    <property type="nucleotide sequence ID" value="XM_029010767.1"/>
</dbReference>
<reference evidence="7 8" key="1">
    <citation type="journal article" date="2017" name="BMC Genomics">
        <title>Whole-genome assembly of Babesia ovata and comparative genomics between closely related pathogens.</title>
        <authorList>
            <person name="Yamagishi J."/>
            <person name="Asada M."/>
            <person name="Hakimi H."/>
            <person name="Tanaka T.Q."/>
            <person name="Sugimoto C."/>
            <person name="Kawazu S."/>
        </authorList>
    </citation>
    <scope>NUCLEOTIDE SEQUENCE [LARGE SCALE GENOMIC DNA]</scope>
    <source>
        <strain evidence="7 8">Miyake</strain>
    </source>
</reference>
<feature type="binding site" evidence="5">
    <location>
        <position position="372"/>
    </location>
    <ligand>
        <name>Zn(2+)</name>
        <dbReference type="ChEBI" id="CHEBI:29105"/>
        <label>1</label>
    </ligand>
</feature>
<evidence type="ECO:0000256" key="2">
    <source>
        <dbReference type="ARBA" id="ARBA00022801"/>
    </source>
</evidence>
<organism evidence="7 8">
    <name type="scientific">Babesia ovata</name>
    <dbReference type="NCBI Taxonomy" id="189622"/>
    <lineage>
        <taxon>Eukaryota</taxon>
        <taxon>Sar</taxon>
        <taxon>Alveolata</taxon>
        <taxon>Apicomplexa</taxon>
        <taxon>Aconoidasida</taxon>
        <taxon>Piroplasmida</taxon>
        <taxon>Babesiidae</taxon>
        <taxon>Babesia</taxon>
    </lineage>
</organism>
<evidence type="ECO:0000313" key="8">
    <source>
        <dbReference type="Proteomes" id="UP000236319"/>
    </source>
</evidence>
<dbReference type="PRINTS" id="PR00387">
    <property type="entry name" value="PDIESTERASE1"/>
</dbReference>
<dbReference type="InterPro" id="IPR003607">
    <property type="entry name" value="HD/PDEase_dom"/>
</dbReference>
<protein>
    <submittedName>
        <fullName evidence="7">3-5 cyclic nucleotide phosphodiesterase domain-containing protein</fullName>
    </submittedName>
</protein>
<dbReference type="GeneID" id="39874127"/>
<dbReference type="VEuPathDB" id="PiroplasmaDB:BOVATA_018500"/>
<evidence type="ECO:0000256" key="4">
    <source>
        <dbReference type="PIRSR" id="PIRSR623088-2"/>
    </source>
</evidence>
<feature type="domain" description="PDEase" evidence="6">
    <location>
        <begin position="130"/>
        <end position="471"/>
    </location>
</feature>
<dbReference type="PROSITE" id="PS51845">
    <property type="entry name" value="PDEASE_I_2"/>
    <property type="match status" value="1"/>
</dbReference>
<dbReference type="PANTHER" id="PTHR11347">
    <property type="entry name" value="CYCLIC NUCLEOTIDE PHOSPHODIESTERASE"/>
    <property type="match status" value="1"/>
</dbReference>
<gene>
    <name evidence="7" type="ORF">BOVATA_018500</name>
</gene>
<evidence type="ECO:0000313" key="7">
    <source>
        <dbReference type="EMBL" id="GBE60357.1"/>
    </source>
</evidence>
<dbReference type="OrthoDB" id="546632at2759"/>
<sequence>MAKDLMCSLLEIERFLLDHRADDSVTSAFKEVKRALYEHKIKKGGLEAAWSPSQESNKVSKSNGKSLATNFFHTLFCSCVHRDTAYEDDAMTSSYADSGHKDTAVVQELVQSPRPRKGWVIGDSRRNVKVNYDSPEEYEKLLAQLGNNWNVDILALSNFKPVTQRGPIVCVGHALINPVGDRIHPDFNRLLAPVLTMIQDVYLPNPYHNALHGACVAHMTAVLTKALGLKECLTPIEEFAYLIAAIGHDAGHPGKRSFSVLHELAGKTNAFLRSTQNPLALIYNDASILENYHASLVCHIIRSQEGFFDLFSQQDWESIRKRIIQLVLATDMMSHFTHVNNVRDRRLSGAFDHKNNPDDLWLLMVLCIKTADIGHNFLPWCEHLPWTKSLFDEFHMQGDEERLLSIPLLLFFDRTRSADIPDSQLGFFQGFTTPLINELVFVDTKNNYLTRFLQKNSQDNLDHWKKNSKRQLVDILSDLDKSTEIQDVEDASIT</sequence>
<keyword evidence="8" id="KW-1185">Reference proteome</keyword>
<dbReference type="Proteomes" id="UP000236319">
    <property type="component" value="Unassembled WGS sequence"/>
</dbReference>
<comment type="caution">
    <text evidence="7">The sequence shown here is derived from an EMBL/GenBank/DDBJ whole genome shotgun (WGS) entry which is preliminary data.</text>
</comment>
<dbReference type="AlphaFoldDB" id="A0A2H6KBJ5"/>
<feature type="binding site" evidence="5">
    <location>
        <position position="248"/>
    </location>
    <ligand>
        <name>Zn(2+)</name>
        <dbReference type="ChEBI" id="CHEBI:29105"/>
        <label>1</label>
    </ligand>
</feature>
<feature type="binding site" evidence="5">
    <location>
        <position position="212"/>
    </location>
    <ligand>
        <name>Zn(2+)</name>
        <dbReference type="ChEBI" id="CHEBI:29105"/>
        <label>1</label>
    </ligand>
</feature>
<proteinExistence type="predicted"/>
<dbReference type="SMART" id="SM00471">
    <property type="entry name" value="HDc"/>
    <property type="match status" value="1"/>
</dbReference>
<dbReference type="Gene3D" id="1.10.1300.10">
    <property type="entry name" value="3'5'-cyclic nucleotide phosphodiesterase, catalytic domain"/>
    <property type="match status" value="1"/>
</dbReference>
<feature type="active site" description="Proton donor" evidence="3">
    <location>
        <position position="208"/>
    </location>
</feature>
<feature type="binding site" evidence="4">
    <location>
        <position position="424"/>
    </location>
    <ligand>
        <name>AMP</name>
        <dbReference type="ChEBI" id="CHEBI:456215"/>
    </ligand>
</feature>
<dbReference type="Pfam" id="PF00233">
    <property type="entry name" value="PDEase_I"/>
    <property type="match status" value="1"/>
</dbReference>
<evidence type="ECO:0000256" key="1">
    <source>
        <dbReference type="ARBA" id="ARBA00022723"/>
    </source>
</evidence>
<dbReference type="EMBL" id="BDSA01000002">
    <property type="protein sequence ID" value="GBE60357.1"/>
    <property type="molecule type" value="Genomic_DNA"/>
</dbReference>
<dbReference type="GO" id="GO:0046872">
    <property type="term" value="F:metal ion binding"/>
    <property type="evidence" value="ECO:0007669"/>
    <property type="project" value="UniProtKB-KW"/>
</dbReference>
<name>A0A2H6KBJ5_9APIC</name>
<keyword evidence="1 5" id="KW-0479">Metal-binding</keyword>
<dbReference type="InterPro" id="IPR023088">
    <property type="entry name" value="PDEase"/>
</dbReference>
<dbReference type="CDD" id="cd00077">
    <property type="entry name" value="HDc"/>
    <property type="match status" value="1"/>
</dbReference>
<evidence type="ECO:0000256" key="5">
    <source>
        <dbReference type="PIRSR" id="PIRSR623088-3"/>
    </source>
</evidence>
<feature type="binding site" evidence="4">
    <location>
        <begin position="208"/>
        <end position="212"/>
    </location>
    <ligand>
        <name>AMP</name>
        <dbReference type="ChEBI" id="CHEBI:456215"/>
    </ligand>
</feature>
<dbReference type="InterPro" id="IPR002073">
    <property type="entry name" value="PDEase_catalytic_dom"/>
</dbReference>
<evidence type="ECO:0000259" key="6">
    <source>
        <dbReference type="PROSITE" id="PS51845"/>
    </source>
</evidence>
<feature type="binding site" evidence="5">
    <location>
        <position position="249"/>
    </location>
    <ligand>
        <name>Zn(2+)</name>
        <dbReference type="ChEBI" id="CHEBI:29105"/>
        <label>1</label>
    </ligand>
</feature>
<dbReference type="InterPro" id="IPR036971">
    <property type="entry name" value="PDEase_catalytic_dom_sf"/>
</dbReference>